<dbReference type="PANTHER" id="PTHR15503">
    <property type="entry name" value="LDOC1 RELATED"/>
    <property type="match status" value="1"/>
</dbReference>
<dbReference type="GO" id="GO:0006508">
    <property type="term" value="P:proteolysis"/>
    <property type="evidence" value="ECO:0007669"/>
    <property type="project" value="InterPro"/>
</dbReference>
<evidence type="ECO:0000256" key="1">
    <source>
        <dbReference type="SAM" id="MobiDB-lite"/>
    </source>
</evidence>
<evidence type="ECO:0000313" key="3">
    <source>
        <dbReference type="EMBL" id="PKU82792.1"/>
    </source>
</evidence>
<organism evidence="3 4">
    <name type="scientific">Dendrobium catenatum</name>
    <dbReference type="NCBI Taxonomy" id="906689"/>
    <lineage>
        <taxon>Eukaryota</taxon>
        <taxon>Viridiplantae</taxon>
        <taxon>Streptophyta</taxon>
        <taxon>Embryophyta</taxon>
        <taxon>Tracheophyta</taxon>
        <taxon>Spermatophyta</taxon>
        <taxon>Magnoliopsida</taxon>
        <taxon>Liliopsida</taxon>
        <taxon>Asparagales</taxon>
        <taxon>Orchidaceae</taxon>
        <taxon>Epidendroideae</taxon>
        <taxon>Malaxideae</taxon>
        <taxon>Dendrobiinae</taxon>
        <taxon>Dendrobium</taxon>
    </lineage>
</organism>
<gene>
    <name evidence="3" type="ORF">MA16_Dca006090</name>
</gene>
<dbReference type="Pfam" id="PF03732">
    <property type="entry name" value="Retrotrans_gag"/>
    <property type="match status" value="1"/>
</dbReference>
<dbReference type="SUPFAM" id="SSF57756">
    <property type="entry name" value="Retrovirus zinc finger-like domains"/>
    <property type="match status" value="1"/>
</dbReference>
<feature type="region of interest" description="Disordered" evidence="1">
    <location>
        <begin position="243"/>
        <end position="287"/>
    </location>
</feature>
<dbReference type="EMBL" id="KZ502155">
    <property type="protein sequence ID" value="PKU82792.1"/>
    <property type="molecule type" value="Genomic_DNA"/>
</dbReference>
<dbReference type="PANTHER" id="PTHR15503:SF45">
    <property type="entry name" value="RNA-DIRECTED DNA POLYMERASE HOMOLOG"/>
    <property type="match status" value="1"/>
</dbReference>
<dbReference type="SUPFAM" id="SSF50630">
    <property type="entry name" value="Acid proteases"/>
    <property type="match status" value="1"/>
</dbReference>
<feature type="region of interest" description="Disordered" evidence="1">
    <location>
        <begin position="174"/>
        <end position="214"/>
    </location>
</feature>
<dbReference type="Gene3D" id="4.10.60.10">
    <property type="entry name" value="Zinc finger, CCHC-type"/>
    <property type="match status" value="1"/>
</dbReference>
<dbReference type="GO" id="GO:0008270">
    <property type="term" value="F:zinc ion binding"/>
    <property type="evidence" value="ECO:0007669"/>
    <property type="project" value="InterPro"/>
</dbReference>
<dbReference type="GO" id="GO:0003676">
    <property type="term" value="F:nucleic acid binding"/>
    <property type="evidence" value="ECO:0007669"/>
    <property type="project" value="InterPro"/>
</dbReference>
<feature type="domain" description="Retrotransposon gag" evidence="2">
    <location>
        <begin position="39"/>
        <end position="136"/>
    </location>
</feature>
<dbReference type="Gene3D" id="2.40.70.10">
    <property type="entry name" value="Acid Proteases"/>
    <property type="match status" value="1"/>
</dbReference>
<dbReference type="GO" id="GO:0004190">
    <property type="term" value="F:aspartic-type endopeptidase activity"/>
    <property type="evidence" value="ECO:0007669"/>
    <property type="project" value="InterPro"/>
</dbReference>
<accession>A0A2I0X4G2</accession>
<dbReference type="Pfam" id="PF08284">
    <property type="entry name" value="RVP_2"/>
    <property type="match status" value="1"/>
</dbReference>
<dbReference type="InterPro" id="IPR032567">
    <property type="entry name" value="RTL1-rel"/>
</dbReference>
<evidence type="ECO:0000259" key="2">
    <source>
        <dbReference type="Pfam" id="PF03732"/>
    </source>
</evidence>
<evidence type="ECO:0000313" key="4">
    <source>
        <dbReference type="Proteomes" id="UP000233837"/>
    </source>
</evidence>
<dbReference type="PROSITE" id="PS00141">
    <property type="entry name" value="ASP_PROTEASE"/>
    <property type="match status" value="1"/>
</dbReference>
<feature type="compositionally biased region" description="Polar residues" evidence="1">
    <location>
        <begin position="260"/>
        <end position="282"/>
    </location>
</feature>
<dbReference type="AlphaFoldDB" id="A0A2I0X4G2"/>
<sequence length="376" mass="42339">MRPPLFTGVGEPVDAENWLLRIEKILEGMQCPVDRRVTFATFALDGEAERWWRGQSLEKFGGRTASQILWEDFVKVIRDSFVPPARSQMQERFMRLVQGDRTVMQYEAEFTTLSRYASQIIATTEDKCQKFLSGLRGAIRQPLIPFSFDDYAVLVEKAKRIEIDFQTVQKRRDFQQKRKGFGKTRSFQTHSGGSSVKKIRIDSSESSSSARTCDKCGKMHRGECLSGSNVCFFYHQPGHVARNCPKDPREGRSSAPPPQQSTGRHSTNGRPRSQESTASASVPSHPVARPVMQPRVYAITQQEAKESPDMITGIIHVKCFPNRVLFDTGASHSFISQEFIKKHALDICTMPTALSILLLNGSSMTATLMFSTFLTI</sequence>
<reference evidence="3 4" key="1">
    <citation type="journal article" date="2016" name="Sci. Rep.">
        <title>The Dendrobium catenatum Lindl. genome sequence provides insights into polysaccharide synthase, floral development and adaptive evolution.</title>
        <authorList>
            <person name="Zhang G.Q."/>
            <person name="Xu Q."/>
            <person name="Bian C."/>
            <person name="Tsai W.C."/>
            <person name="Yeh C.M."/>
            <person name="Liu K.W."/>
            <person name="Yoshida K."/>
            <person name="Zhang L.S."/>
            <person name="Chang S.B."/>
            <person name="Chen F."/>
            <person name="Shi Y."/>
            <person name="Su Y.Y."/>
            <person name="Zhang Y.Q."/>
            <person name="Chen L.J."/>
            <person name="Yin Y."/>
            <person name="Lin M."/>
            <person name="Huang H."/>
            <person name="Deng H."/>
            <person name="Wang Z.W."/>
            <person name="Zhu S.L."/>
            <person name="Zhao X."/>
            <person name="Deng C."/>
            <person name="Niu S.C."/>
            <person name="Huang J."/>
            <person name="Wang M."/>
            <person name="Liu G.H."/>
            <person name="Yang H.J."/>
            <person name="Xiao X.J."/>
            <person name="Hsiao Y.Y."/>
            <person name="Wu W.L."/>
            <person name="Chen Y.Y."/>
            <person name="Mitsuda N."/>
            <person name="Ohme-Takagi M."/>
            <person name="Luo Y.B."/>
            <person name="Van de Peer Y."/>
            <person name="Liu Z.J."/>
        </authorList>
    </citation>
    <scope>NUCLEOTIDE SEQUENCE [LARGE SCALE GENOMIC DNA]</scope>
    <source>
        <tissue evidence="3">The whole plant</tissue>
    </source>
</reference>
<dbReference type="Proteomes" id="UP000233837">
    <property type="component" value="Unassembled WGS sequence"/>
</dbReference>
<protein>
    <recommendedName>
        <fullName evidence="2">Retrotransposon gag domain-containing protein</fullName>
    </recommendedName>
</protein>
<proteinExistence type="predicted"/>
<name>A0A2I0X4G2_9ASPA</name>
<reference evidence="3 4" key="2">
    <citation type="journal article" date="2017" name="Nature">
        <title>The Apostasia genome and the evolution of orchids.</title>
        <authorList>
            <person name="Zhang G.Q."/>
            <person name="Liu K.W."/>
            <person name="Li Z."/>
            <person name="Lohaus R."/>
            <person name="Hsiao Y.Y."/>
            <person name="Niu S.C."/>
            <person name="Wang J.Y."/>
            <person name="Lin Y.C."/>
            <person name="Xu Q."/>
            <person name="Chen L.J."/>
            <person name="Yoshida K."/>
            <person name="Fujiwara S."/>
            <person name="Wang Z.W."/>
            <person name="Zhang Y.Q."/>
            <person name="Mitsuda N."/>
            <person name="Wang M."/>
            <person name="Liu G.H."/>
            <person name="Pecoraro L."/>
            <person name="Huang H.X."/>
            <person name="Xiao X.J."/>
            <person name="Lin M."/>
            <person name="Wu X.Y."/>
            <person name="Wu W.L."/>
            <person name="Chen Y.Y."/>
            <person name="Chang S.B."/>
            <person name="Sakamoto S."/>
            <person name="Ohme-Takagi M."/>
            <person name="Yagi M."/>
            <person name="Zeng S.J."/>
            <person name="Shen C.Y."/>
            <person name="Yeh C.M."/>
            <person name="Luo Y.B."/>
            <person name="Tsai W.C."/>
            <person name="Van de Peer Y."/>
            <person name="Liu Z.J."/>
        </authorList>
    </citation>
    <scope>NUCLEOTIDE SEQUENCE [LARGE SCALE GENOMIC DNA]</scope>
    <source>
        <tissue evidence="3">The whole plant</tissue>
    </source>
</reference>
<dbReference type="InterPro" id="IPR001969">
    <property type="entry name" value="Aspartic_peptidase_AS"/>
</dbReference>
<keyword evidence="4" id="KW-1185">Reference proteome</keyword>
<dbReference type="InterPro" id="IPR036875">
    <property type="entry name" value="Znf_CCHC_sf"/>
</dbReference>
<dbReference type="CDD" id="cd00303">
    <property type="entry name" value="retropepsin_like"/>
    <property type="match status" value="1"/>
</dbReference>
<feature type="compositionally biased region" description="Polar residues" evidence="1">
    <location>
        <begin position="185"/>
        <end position="194"/>
    </location>
</feature>
<dbReference type="InterPro" id="IPR005162">
    <property type="entry name" value="Retrotrans_gag_dom"/>
</dbReference>
<dbReference type="InterPro" id="IPR021109">
    <property type="entry name" value="Peptidase_aspartic_dom_sf"/>
</dbReference>